<evidence type="ECO:0000313" key="3">
    <source>
        <dbReference type="Proteomes" id="UP000829685"/>
    </source>
</evidence>
<dbReference type="Pfam" id="PF06985">
    <property type="entry name" value="HET"/>
    <property type="match status" value="1"/>
</dbReference>
<dbReference type="Proteomes" id="UP000829685">
    <property type="component" value="Unassembled WGS sequence"/>
</dbReference>
<evidence type="ECO:0000259" key="1">
    <source>
        <dbReference type="Pfam" id="PF06985"/>
    </source>
</evidence>
<evidence type="ECO:0000313" key="2">
    <source>
        <dbReference type="EMBL" id="KAI1855921.1"/>
    </source>
</evidence>
<sequence>MLEWHDKSCRRLDLVDFGGGRTCLSCGATETTNAKSTVDILGRIFHRTQIRLLELQPGKWDDNLIGRIETRTLPLASDYLAVSYTWADESGDATKSHSIAVNGYELPITRTCHGALRRTREVNSPVLVWIDAVCINQDDPIERSEQVYLMSDIYSAAQTVYICLGEPDDVTDALFEAAETGRLLDDPLLDEAWSMTVREGWNQLFSRRYFSRVWVLQEVALAKAAVVICGKHRVSWGKFLGFAMSAEGCSYPPVLESMGDRISSPEMELLLLDWARPSQAADPRDKVYALLGFLPRRRIGTIHADYTLTTPELYIKLAWYLVSSYGRCAVLQRAGRNQQKLQRLPSWVPDWSSPSVGPLTGVAWCSHARNEAPQGCETERTINISGIVPSRWLQSLPSLDFFDGTPISGAPVQSKCFLSPGNAPTGSYLCLPKEWVLNKLNLRASAIDPSYLQTNHFIVSLDSTAVANSYSLRSCTPYEESRLVFIPIRVAAQLLTQRASRLRTVTSSARVDRGNFLIQAAMAGERMGTDHVNNPEFSYLVSLANRTSFRQTFAEEGIWKSLYEAGELKFTERFPEVLEDPDFILLNDAWWRLMVKCFLVDEMKVTIC</sequence>
<dbReference type="PANTHER" id="PTHR24148:SF73">
    <property type="entry name" value="HET DOMAIN PROTEIN (AFU_ORTHOLOGUE AFUA_8G01020)"/>
    <property type="match status" value="1"/>
</dbReference>
<feature type="domain" description="Heterokaryon incompatibility" evidence="1">
    <location>
        <begin position="79"/>
        <end position="218"/>
    </location>
</feature>
<reference evidence="2" key="1">
    <citation type="submission" date="2021-03" db="EMBL/GenBank/DDBJ databases">
        <title>Revisited historic fungal species revealed as producer of novel bioactive compounds through whole genome sequencing and comparative genomics.</title>
        <authorList>
            <person name="Vignolle G.A."/>
            <person name="Hochenegger N."/>
            <person name="Mach R.L."/>
            <person name="Mach-Aigner A.R."/>
            <person name="Javad Rahimi M."/>
            <person name="Salim K.A."/>
            <person name="Chan C.M."/>
            <person name="Lim L.B.L."/>
            <person name="Cai F."/>
            <person name="Druzhinina I.S."/>
            <person name="U'Ren J.M."/>
            <person name="Derntl C."/>
        </authorList>
    </citation>
    <scope>NUCLEOTIDE SEQUENCE</scope>
    <source>
        <strain evidence="2">TUCIM 5799</strain>
    </source>
</reference>
<proteinExistence type="predicted"/>
<protein>
    <recommendedName>
        <fullName evidence="1">Heterokaryon incompatibility domain-containing protein</fullName>
    </recommendedName>
</protein>
<comment type="caution">
    <text evidence="2">The sequence shown here is derived from an EMBL/GenBank/DDBJ whole genome shotgun (WGS) entry which is preliminary data.</text>
</comment>
<gene>
    <name evidence="2" type="ORF">JX265_012004</name>
</gene>
<dbReference type="InterPro" id="IPR010730">
    <property type="entry name" value="HET"/>
</dbReference>
<dbReference type="PANTHER" id="PTHR24148">
    <property type="entry name" value="ANKYRIN REPEAT DOMAIN-CONTAINING PROTEIN 39 HOMOLOG-RELATED"/>
    <property type="match status" value="1"/>
</dbReference>
<name>A0A9Q0AK57_9PEZI</name>
<keyword evidence="3" id="KW-1185">Reference proteome</keyword>
<accession>A0A9Q0AK57</accession>
<dbReference type="AlphaFoldDB" id="A0A9Q0AK57"/>
<organism evidence="2 3">
    <name type="scientific">Neoarthrinium moseri</name>
    <dbReference type="NCBI Taxonomy" id="1658444"/>
    <lineage>
        <taxon>Eukaryota</taxon>
        <taxon>Fungi</taxon>
        <taxon>Dikarya</taxon>
        <taxon>Ascomycota</taxon>
        <taxon>Pezizomycotina</taxon>
        <taxon>Sordariomycetes</taxon>
        <taxon>Xylariomycetidae</taxon>
        <taxon>Amphisphaeriales</taxon>
        <taxon>Apiosporaceae</taxon>
        <taxon>Neoarthrinium</taxon>
    </lineage>
</organism>
<dbReference type="EMBL" id="JAFIMR010000048">
    <property type="protein sequence ID" value="KAI1855921.1"/>
    <property type="molecule type" value="Genomic_DNA"/>
</dbReference>
<dbReference type="InterPro" id="IPR052895">
    <property type="entry name" value="HetReg/Transcr_Mod"/>
</dbReference>